<dbReference type="FunFam" id="2.30.30.40:FF:000072">
    <property type="entry name" value="Unconventional Myosin IB"/>
    <property type="match status" value="1"/>
</dbReference>
<dbReference type="EMBL" id="JAPDFW010000071">
    <property type="protein sequence ID" value="KAJ5073860.1"/>
    <property type="molecule type" value="Genomic_DNA"/>
</dbReference>
<dbReference type="Gene3D" id="1.20.1270.60">
    <property type="entry name" value="Arfaptin homology (AH) domain/BAR domain"/>
    <property type="match status" value="1"/>
</dbReference>
<evidence type="ECO:0000256" key="4">
    <source>
        <dbReference type="ARBA" id="ARBA00023136"/>
    </source>
</evidence>
<dbReference type="Gene3D" id="2.30.30.40">
    <property type="entry name" value="SH3 Domains"/>
    <property type="match status" value="2"/>
</dbReference>
<dbReference type="Proteomes" id="UP001149090">
    <property type="component" value="Unassembled WGS sequence"/>
</dbReference>
<dbReference type="SMART" id="SM00326">
    <property type="entry name" value="SH3"/>
    <property type="match status" value="2"/>
</dbReference>
<dbReference type="PANTHER" id="PTHR14167">
    <property type="entry name" value="SH3 DOMAIN-CONTAINING"/>
    <property type="match status" value="1"/>
</dbReference>
<evidence type="ECO:0000313" key="9">
    <source>
        <dbReference type="Proteomes" id="UP001149090"/>
    </source>
</evidence>
<dbReference type="OrthoDB" id="5971719at2759"/>
<evidence type="ECO:0000256" key="3">
    <source>
        <dbReference type="ARBA" id="ARBA00023054"/>
    </source>
</evidence>
<keyword evidence="2 5" id="KW-0728">SH3 domain</keyword>
<dbReference type="PANTHER" id="PTHR14167:SF81">
    <property type="entry name" value="ENDOPHILIN-A"/>
    <property type="match status" value="1"/>
</dbReference>
<evidence type="ECO:0000256" key="5">
    <source>
        <dbReference type="PROSITE-ProRule" id="PRU00192"/>
    </source>
</evidence>
<dbReference type="SUPFAM" id="SSF103657">
    <property type="entry name" value="BAR/IMD domain-like"/>
    <property type="match status" value="1"/>
</dbReference>
<evidence type="ECO:0000256" key="6">
    <source>
        <dbReference type="SAM" id="Coils"/>
    </source>
</evidence>
<accession>A0A9Q0LL88</accession>
<name>A0A9Q0LL88_ANAIG</name>
<feature type="domain" description="SH3" evidence="7">
    <location>
        <begin position="286"/>
        <end position="345"/>
    </location>
</feature>
<dbReference type="PRINTS" id="PR00499">
    <property type="entry name" value="P67PHOX"/>
</dbReference>
<evidence type="ECO:0000256" key="1">
    <source>
        <dbReference type="ARBA" id="ARBA00004170"/>
    </source>
</evidence>
<evidence type="ECO:0000256" key="2">
    <source>
        <dbReference type="ARBA" id="ARBA00022443"/>
    </source>
</evidence>
<comment type="subcellular location">
    <subcellularLocation>
        <location evidence="1">Membrane</location>
        <topology evidence="1">Peripheral membrane protein</topology>
    </subcellularLocation>
</comment>
<dbReference type="PROSITE" id="PS50002">
    <property type="entry name" value="SH3"/>
    <property type="match status" value="2"/>
</dbReference>
<dbReference type="Pfam" id="PF00018">
    <property type="entry name" value="SH3_1"/>
    <property type="match status" value="2"/>
</dbReference>
<keyword evidence="3 6" id="KW-0175">Coiled coil</keyword>
<organism evidence="8 9">
    <name type="scientific">Anaeramoeba ignava</name>
    <name type="common">Anaerobic marine amoeba</name>
    <dbReference type="NCBI Taxonomy" id="1746090"/>
    <lineage>
        <taxon>Eukaryota</taxon>
        <taxon>Metamonada</taxon>
        <taxon>Anaeramoebidae</taxon>
        <taxon>Anaeramoeba</taxon>
    </lineage>
</organism>
<dbReference type="InterPro" id="IPR036028">
    <property type="entry name" value="SH3-like_dom_sf"/>
</dbReference>
<evidence type="ECO:0000313" key="8">
    <source>
        <dbReference type="EMBL" id="KAJ5073860.1"/>
    </source>
</evidence>
<dbReference type="CDD" id="cd00174">
    <property type="entry name" value="SH3"/>
    <property type="match status" value="2"/>
</dbReference>
<keyword evidence="4" id="KW-0472">Membrane</keyword>
<dbReference type="InterPro" id="IPR050384">
    <property type="entry name" value="Endophilin_SH3RF"/>
</dbReference>
<dbReference type="InterPro" id="IPR001452">
    <property type="entry name" value="SH3_domain"/>
</dbReference>
<dbReference type="PRINTS" id="PR00452">
    <property type="entry name" value="SH3DOMAIN"/>
</dbReference>
<feature type="coiled-coil region" evidence="6">
    <location>
        <begin position="68"/>
        <end position="202"/>
    </location>
</feature>
<reference evidence="8" key="1">
    <citation type="submission" date="2022-10" db="EMBL/GenBank/DDBJ databases">
        <title>Novel sulphate-reducing endosymbionts in the free-living metamonad Anaeramoeba.</title>
        <authorList>
            <person name="Jerlstrom-Hultqvist J."/>
            <person name="Cepicka I."/>
            <person name="Gallot-Lavallee L."/>
            <person name="Salas-Leiva D."/>
            <person name="Curtis B.A."/>
            <person name="Zahonova K."/>
            <person name="Pipaliya S."/>
            <person name="Dacks J."/>
            <person name="Roger A.J."/>
        </authorList>
    </citation>
    <scope>NUCLEOTIDE SEQUENCE</scope>
    <source>
        <strain evidence="8">BMAN</strain>
    </source>
</reference>
<dbReference type="InterPro" id="IPR027267">
    <property type="entry name" value="AH/BAR_dom_sf"/>
</dbReference>
<dbReference type="AlphaFoldDB" id="A0A9Q0LL88"/>
<comment type="caution">
    <text evidence="8">The sequence shown here is derived from an EMBL/GenBank/DDBJ whole genome shotgun (WGS) entry which is preliminary data.</text>
</comment>
<keyword evidence="9" id="KW-1185">Reference proteome</keyword>
<protein>
    <submittedName>
        <fullName evidence="8">Fch and double sh3 domains protein</fullName>
    </submittedName>
</protein>
<proteinExistence type="predicted"/>
<gene>
    <name evidence="8" type="ORF">M0811_08133</name>
</gene>
<evidence type="ECO:0000259" key="7">
    <source>
        <dbReference type="PROSITE" id="PS50002"/>
    </source>
</evidence>
<dbReference type="SUPFAM" id="SSF50044">
    <property type="entry name" value="SH3-domain"/>
    <property type="match status" value="2"/>
</dbReference>
<sequence>MNTFNELDNSINESFLKVKRIQNAFQSILGFEKEYQIKMIKLQSQLNKKLQIEKNEKNISSKCWNSIINENERSITHLNEKNEILQNQIEKFPQVLNLQDKIQQILDNIQIAKQNFEKAKNDYENFENNFSKKQNEVTKIEKELEKNKSREKLQTKLGSLRKEEEETRNAYLKSHESVTLQQEKYKQLVLESINQLRELEQEKILKTQDLICDFIKTQENYILSLKQSNLDLIQNLQFQEDELDKYIQSSFILDPLAPLPEIENYENFGNENQNSNENQIQIQIQKQNQFAKALFSYKAEQKQELSFEIDDMIKIIRKSNDGWWIGEINGIQGMIPEGYIEIIDSNNQNNQNNQNNNNNNNQEIKRKVEVIFDYEAKDEDELSIKVGEILIILKEYEGWFQAQNKLGKEGLVPANYCK</sequence>
<feature type="domain" description="SH3" evidence="7">
    <location>
        <begin position="363"/>
        <end position="418"/>
    </location>
</feature>
<dbReference type="OMA" id="TRAGEIN"/>